<dbReference type="EMBL" id="BAAAQD010000034">
    <property type="protein sequence ID" value="GAA1563994.1"/>
    <property type="molecule type" value="Genomic_DNA"/>
</dbReference>
<evidence type="ECO:0000313" key="6">
    <source>
        <dbReference type="Proteomes" id="UP001501470"/>
    </source>
</evidence>
<dbReference type="Proteomes" id="UP001501470">
    <property type="component" value="Unassembled WGS sequence"/>
</dbReference>
<proteinExistence type="predicted"/>
<dbReference type="PANTHER" id="PTHR32089">
    <property type="entry name" value="METHYL-ACCEPTING CHEMOTAXIS PROTEIN MCPB"/>
    <property type="match status" value="1"/>
</dbReference>
<dbReference type="SMART" id="SM00283">
    <property type="entry name" value="MA"/>
    <property type="match status" value="1"/>
</dbReference>
<feature type="coiled-coil region" evidence="3">
    <location>
        <begin position="128"/>
        <end position="158"/>
    </location>
</feature>
<protein>
    <submittedName>
        <fullName evidence="5">Methyl-accepting chemotaxis protein</fullName>
    </submittedName>
</protein>
<feature type="domain" description="Methyl-accepting transducer" evidence="4">
    <location>
        <begin position="59"/>
        <end position="262"/>
    </location>
</feature>
<dbReference type="PROSITE" id="PS50111">
    <property type="entry name" value="CHEMOTAXIS_TRANSDUC_2"/>
    <property type="match status" value="1"/>
</dbReference>
<dbReference type="RefSeq" id="WP_344512634.1">
    <property type="nucleotide sequence ID" value="NZ_BAAAQD010000034.1"/>
</dbReference>
<evidence type="ECO:0000259" key="4">
    <source>
        <dbReference type="PROSITE" id="PS50111"/>
    </source>
</evidence>
<keyword evidence="6" id="KW-1185">Reference proteome</keyword>
<evidence type="ECO:0000313" key="5">
    <source>
        <dbReference type="EMBL" id="GAA1563994.1"/>
    </source>
</evidence>
<dbReference type="Gene3D" id="1.10.287.950">
    <property type="entry name" value="Methyl-accepting chemotaxis protein"/>
    <property type="match status" value="1"/>
</dbReference>
<organism evidence="5 6">
    <name type="scientific">Dactylosporangium maewongense</name>
    <dbReference type="NCBI Taxonomy" id="634393"/>
    <lineage>
        <taxon>Bacteria</taxon>
        <taxon>Bacillati</taxon>
        <taxon>Actinomycetota</taxon>
        <taxon>Actinomycetes</taxon>
        <taxon>Micromonosporales</taxon>
        <taxon>Micromonosporaceae</taxon>
        <taxon>Dactylosporangium</taxon>
    </lineage>
</organism>
<keyword evidence="3" id="KW-0175">Coiled coil</keyword>
<reference evidence="6" key="1">
    <citation type="journal article" date="2019" name="Int. J. Syst. Evol. Microbiol.">
        <title>The Global Catalogue of Microorganisms (GCM) 10K type strain sequencing project: providing services to taxonomists for standard genome sequencing and annotation.</title>
        <authorList>
            <consortium name="The Broad Institute Genomics Platform"/>
            <consortium name="The Broad Institute Genome Sequencing Center for Infectious Disease"/>
            <person name="Wu L."/>
            <person name="Ma J."/>
        </authorList>
    </citation>
    <scope>NUCLEOTIDE SEQUENCE [LARGE SCALE GENOMIC DNA]</scope>
    <source>
        <strain evidence="6">JCM 15933</strain>
    </source>
</reference>
<dbReference type="SUPFAM" id="SSF58104">
    <property type="entry name" value="Methyl-accepting chemotaxis protein (MCP) signaling domain"/>
    <property type="match status" value="1"/>
</dbReference>
<comment type="caution">
    <text evidence="5">The sequence shown here is derived from an EMBL/GenBank/DDBJ whole genome shotgun (WGS) entry which is preliminary data.</text>
</comment>
<evidence type="ECO:0000256" key="3">
    <source>
        <dbReference type="SAM" id="Coils"/>
    </source>
</evidence>
<evidence type="ECO:0000256" key="2">
    <source>
        <dbReference type="PROSITE-ProRule" id="PRU00284"/>
    </source>
</evidence>
<gene>
    <name evidence="5" type="ORF">GCM10009827_101970</name>
</gene>
<sequence>MVEFLIVVVALAAGLAAGYKAGALRAVRAGREEAAARAATADYARSVTEFAGAVAPVWSSQIESSRTQMEAAVGAVTTEFSQIVDNLDAVLASSSAALEDSHGGGALERGRQRLGSVVHTLDAALTSKREALRDLEALLGLNDDLKQMTAEVAQIAAQTNLLALNASIEAARAGEAGAGFGIVALEVRQLAERSFQTSERMARRVEGIAGAIASALSKAEGDAEREGVAVTRANSEVSEVLDDLGAVLAGLRDSSDQLERAAVGIRSGVAGAIVNLQFQDRIGQVLEHLRENIDRMPVVVAEDRSLNAQRLLDELAATYTMHQEREAHLTGAKTAAVPESEITFF</sequence>
<dbReference type="PANTHER" id="PTHR32089:SF112">
    <property type="entry name" value="LYSOZYME-LIKE PROTEIN-RELATED"/>
    <property type="match status" value="1"/>
</dbReference>
<keyword evidence="1 2" id="KW-0807">Transducer</keyword>
<evidence type="ECO:0000256" key="1">
    <source>
        <dbReference type="ARBA" id="ARBA00023224"/>
    </source>
</evidence>
<dbReference type="Pfam" id="PF00015">
    <property type="entry name" value="MCPsignal"/>
    <property type="match status" value="1"/>
</dbReference>
<name>A0ABP4NPJ3_9ACTN</name>
<accession>A0ABP4NPJ3</accession>
<dbReference type="InterPro" id="IPR004089">
    <property type="entry name" value="MCPsignal_dom"/>
</dbReference>